<keyword evidence="2" id="KW-0614">Plasmid</keyword>
<accession>A0A1L4BLW5</accession>
<evidence type="ECO:0000256" key="1">
    <source>
        <dbReference type="SAM" id="Phobius"/>
    </source>
</evidence>
<dbReference type="AlphaFoldDB" id="A0A1L4BLW5"/>
<keyword evidence="1" id="KW-0812">Transmembrane</keyword>
<keyword evidence="1" id="KW-1133">Transmembrane helix</keyword>
<protein>
    <submittedName>
        <fullName evidence="2">Uncharacterized protein</fullName>
    </submittedName>
</protein>
<keyword evidence="1" id="KW-0472">Membrane</keyword>
<evidence type="ECO:0000313" key="2">
    <source>
        <dbReference type="EMBL" id="API82918.1"/>
    </source>
</evidence>
<name>A0A1L4BLW5_SALTI</name>
<proteinExistence type="predicted"/>
<reference evidence="2" key="1">
    <citation type="submission" date="2016-09" db="EMBL/GenBank/DDBJ databases">
        <title>Whole genome sequence analysis of Salmonella Typhi isolated in Thailand before and after the introduction of a national immunization program.</title>
        <authorList>
            <person name="Dyson Z.A."/>
            <person name="Thanh D.P."/>
            <person name="Bodhidatta L."/>
            <person name="Mason C.J."/>
            <person name="Rabaa M.A."/>
            <person name="Vinh P.V."/>
            <person name="Thanh T.H."/>
            <person name="Thwaites G.E."/>
            <person name="Baker S."/>
            <person name="Holt K.E."/>
        </authorList>
    </citation>
    <scope>NUCLEOTIDE SEQUENCE</scope>
    <source>
        <strain evidence="2">Salmonella Typhi Ty031 plasmid pTy031_01</strain>
        <plasmid evidence="2">pTy031_01</plasmid>
    </source>
</reference>
<feature type="transmembrane region" description="Helical" evidence="1">
    <location>
        <begin position="167"/>
        <end position="185"/>
    </location>
</feature>
<dbReference type="EMBL" id="KX833210">
    <property type="protein sequence ID" value="API82918.1"/>
    <property type="molecule type" value="Genomic_DNA"/>
</dbReference>
<dbReference type="RefSeq" id="WP_050189071.1">
    <property type="nucleotide sequence ID" value="NZ_KX833210.1"/>
</dbReference>
<organism evidence="2">
    <name type="scientific">Salmonella typhi</name>
    <dbReference type="NCBI Taxonomy" id="90370"/>
    <lineage>
        <taxon>Bacteria</taxon>
        <taxon>Pseudomonadati</taxon>
        <taxon>Pseudomonadota</taxon>
        <taxon>Gammaproteobacteria</taxon>
        <taxon>Enterobacterales</taxon>
        <taxon>Enterobacteriaceae</taxon>
        <taxon>Salmonella</taxon>
    </lineage>
</organism>
<sequence>MSKNKGTDYFYFKPFRSGSVSFPRPNEAIYVIDVLSRDDIVYFDDFGYLISERALEVLKKHNLTGVKVDNATVKFSAKHNIRFKNQTLPKFYRLIPTEIVDNELREMFLDENYNLIINKRIKDIITNKDLMRLQRSYFEEIELEDVLDDYEDEAETPVYKNENKSSLKQIIIFTVVMALVAYLFFK</sequence>
<geneLocation type="plasmid" evidence="2">
    <name>pTy031_01</name>
</geneLocation>